<dbReference type="Proteomes" id="UP000001926">
    <property type="component" value="Partially assembled WGS sequence"/>
</dbReference>
<reference evidence="5" key="1">
    <citation type="journal article" date="2005" name="Nature">
        <title>The genome of the protist parasite Entamoeba histolytica.</title>
        <authorList>
            <person name="Loftus B."/>
            <person name="Anderson I."/>
            <person name="Davies R."/>
            <person name="Alsmark U.C."/>
            <person name="Samuelson J."/>
            <person name="Amedeo P."/>
            <person name="Roncaglia P."/>
            <person name="Berriman M."/>
            <person name="Hirt R.P."/>
            <person name="Mann B.J."/>
            <person name="Nozaki T."/>
            <person name="Suh B."/>
            <person name="Pop M."/>
            <person name="Duchene M."/>
            <person name="Ackers J."/>
            <person name="Tannich E."/>
            <person name="Leippe M."/>
            <person name="Hofer M."/>
            <person name="Bruchhaus I."/>
            <person name="Willhoeft U."/>
            <person name="Bhattacharya A."/>
            <person name="Chillingworth T."/>
            <person name="Churcher C."/>
            <person name="Hance Z."/>
            <person name="Harris B."/>
            <person name="Harris D."/>
            <person name="Jagels K."/>
            <person name="Moule S."/>
            <person name="Mungall K."/>
            <person name="Ormond D."/>
            <person name="Squares R."/>
            <person name="Whitehead S."/>
            <person name="Quail M.A."/>
            <person name="Rabbinowitsch E."/>
            <person name="Norbertczak H."/>
            <person name="Price C."/>
            <person name="Wang Z."/>
            <person name="Guillen N."/>
            <person name="Gilchrist C."/>
            <person name="Stroup S.E."/>
            <person name="Bhattacharya S."/>
            <person name="Lohia A."/>
            <person name="Foster P.G."/>
            <person name="Sicheritz-Ponten T."/>
            <person name="Weber C."/>
            <person name="Singh U."/>
            <person name="Mukherjee C."/>
            <person name="El-Sayed N.M."/>
            <person name="Petri W.A.Jr."/>
            <person name="Clark C.G."/>
            <person name="Embley T.M."/>
            <person name="Barrell B."/>
            <person name="Fraser C.M."/>
            <person name="Hall N."/>
        </authorList>
    </citation>
    <scope>NUCLEOTIDE SEQUENCE [LARGE SCALE GENOMIC DNA]</scope>
    <source>
        <strain evidence="5">HM-1:IMSS</strain>
    </source>
</reference>
<dbReference type="GO" id="GO:0000398">
    <property type="term" value="P:mRNA splicing, via spliceosome"/>
    <property type="evidence" value="ECO:0007669"/>
    <property type="project" value="InterPro"/>
</dbReference>
<dbReference type="InterPro" id="IPR045166">
    <property type="entry name" value="Spp2-like"/>
</dbReference>
<evidence type="ECO:0000256" key="1">
    <source>
        <dbReference type="ARBA" id="ARBA00004123"/>
    </source>
</evidence>
<proteinExistence type="predicted"/>
<keyword evidence="6" id="KW-1185">Reference proteome</keyword>
<dbReference type="VEuPathDB" id="AmoebaDB:EHI_200340"/>
<dbReference type="GO" id="GO:0005634">
    <property type="term" value="C:nucleus"/>
    <property type="evidence" value="ECO:0007669"/>
    <property type="project" value="UniProtKB-SubCell"/>
</dbReference>
<dbReference type="PANTHER" id="PTHR15818:SF2">
    <property type="entry name" value="G-PATCH DOMAIN AND KOW MOTIFS-CONTAINING PROTEIN"/>
    <property type="match status" value="1"/>
</dbReference>
<reference evidence="5" key="2">
    <citation type="submission" date="2007-03" db="EMBL/GenBank/DDBJ databases">
        <authorList>
            <person name="Lorenzi H."/>
            <person name="Amedeo P."/>
            <person name="Inman J."/>
            <person name="Schobel S."/>
            <person name="Caler E."/>
        </authorList>
    </citation>
    <scope>GENOME REANNOTATION</scope>
    <source>
        <strain evidence="5">HM-1:IMSS</strain>
    </source>
</reference>
<evidence type="ECO:0000313" key="6">
    <source>
        <dbReference type="Proteomes" id="UP000001926"/>
    </source>
</evidence>
<evidence type="ECO:0000259" key="4">
    <source>
        <dbReference type="Pfam" id="PF12656"/>
    </source>
</evidence>
<dbReference type="GeneID" id="6220702"/>
<evidence type="ECO:0000256" key="3">
    <source>
        <dbReference type="SAM" id="MobiDB-lite"/>
    </source>
</evidence>
<dbReference type="OrthoDB" id="5577072at2759"/>
<accession>B1N5X2</accession>
<dbReference type="InParanoid" id="B1N5X2"/>
<gene>
    <name evidence="5" type="ORF">EHI_200340</name>
</gene>
<name>B1N5X2_ENTH1</name>
<feature type="domain" description="Spp2/MOS2 G-patch" evidence="4">
    <location>
        <begin position="84"/>
        <end position="117"/>
    </location>
</feature>
<sequence length="118" mass="13318">MSKPIQVSIKRKAKKVSSLFDEDDVQKPSKPVTSSIIHTLPQEEEKKRKEEKIISLPEKKKGKSVVEQMLERNRTGRNGVSVAKESGIEEYIAMPVESFGEAMLRGMGWKEKTSKTSN</sequence>
<protein>
    <recommendedName>
        <fullName evidence="4">Spp2/MOS2 G-patch domain-containing protein</fullName>
    </recommendedName>
</protein>
<organism evidence="5 6">
    <name type="scientific">Entamoeba histolytica (strain ATCC 30459 / HM-1:IMSS / ABRM)</name>
    <dbReference type="NCBI Taxonomy" id="294381"/>
    <lineage>
        <taxon>Eukaryota</taxon>
        <taxon>Amoebozoa</taxon>
        <taxon>Evosea</taxon>
        <taxon>Archamoebae</taxon>
        <taxon>Mastigamoebida</taxon>
        <taxon>Entamoebidae</taxon>
        <taxon>Entamoeba</taxon>
    </lineage>
</organism>
<evidence type="ECO:0000256" key="2">
    <source>
        <dbReference type="ARBA" id="ARBA00023242"/>
    </source>
</evidence>
<dbReference type="RefSeq" id="XP_001914588.1">
    <property type="nucleotide sequence ID" value="XM_001914553.1"/>
</dbReference>
<dbReference type="Pfam" id="PF12656">
    <property type="entry name" value="G-patch_2"/>
    <property type="match status" value="1"/>
</dbReference>
<feature type="region of interest" description="Disordered" evidence="3">
    <location>
        <begin position="18"/>
        <end position="50"/>
    </location>
</feature>
<dbReference type="PANTHER" id="PTHR15818">
    <property type="entry name" value="G PATCH AND KOW-CONTAINING"/>
    <property type="match status" value="1"/>
</dbReference>
<dbReference type="EMBL" id="DS572348">
    <property type="protein sequence ID" value="EDS88636.1"/>
    <property type="molecule type" value="Genomic_DNA"/>
</dbReference>
<feature type="compositionally biased region" description="Basic and acidic residues" evidence="3">
    <location>
        <begin position="41"/>
        <end position="50"/>
    </location>
</feature>
<comment type="subcellular location">
    <subcellularLocation>
        <location evidence="1">Nucleus</location>
    </subcellularLocation>
</comment>
<dbReference type="HOGENOM" id="CLU_2077553_0_0_1"/>
<dbReference type="KEGG" id="ehi:EHI_200340"/>
<dbReference type="InterPro" id="IPR026822">
    <property type="entry name" value="Spp2/MOS2_G-patch"/>
</dbReference>
<keyword evidence="2" id="KW-0539">Nucleus</keyword>
<dbReference type="AlphaFoldDB" id="B1N5X2"/>
<evidence type="ECO:0000313" key="5">
    <source>
        <dbReference type="EMBL" id="EDS88636.1"/>
    </source>
</evidence>